<dbReference type="NCBIfam" id="NF003589">
    <property type="entry name" value="PRK05254.1-2"/>
    <property type="match status" value="1"/>
</dbReference>
<accession>A0A2S0MBA0</accession>
<dbReference type="AlphaFoldDB" id="A0A2S0MBA0"/>
<sequence>MNACAAPADQLAVWPPSLGDLAALAPAWRAVWDAFAASPQGAQLTQRLSAALADGNTIYPPQPLRALALTPPDAVRAVILGQDPYHGPGQANGLAFAVAPGVRTPPSLRNIYKELAREYGRPPRLEADANGLVLLEHWARQGVLLLNTSLTVADGQAASHARWGWSALTDALIAHVARQPQPVVFLLWGAHAQGKQAIVQAAASDRPHAAGGVAPGARHCVLTANHPSPLSALRPPVPFIGCGHFGAANAFLAARGLPPIDWLGDHAAHPHKLLAEAKRTVA</sequence>
<dbReference type="OrthoDB" id="9804372at2"/>
<organism evidence="13 14">
    <name type="scientific">Ottowia oryzae</name>
    <dbReference type="NCBI Taxonomy" id="2109914"/>
    <lineage>
        <taxon>Bacteria</taxon>
        <taxon>Pseudomonadati</taxon>
        <taxon>Pseudomonadota</taxon>
        <taxon>Betaproteobacteria</taxon>
        <taxon>Burkholderiales</taxon>
        <taxon>Comamonadaceae</taxon>
        <taxon>Ottowia</taxon>
    </lineage>
</organism>
<dbReference type="SMART" id="SM00986">
    <property type="entry name" value="UDG"/>
    <property type="match status" value="1"/>
</dbReference>
<evidence type="ECO:0000256" key="6">
    <source>
        <dbReference type="ARBA" id="ARBA00022763"/>
    </source>
</evidence>
<dbReference type="NCBIfam" id="NF003592">
    <property type="entry name" value="PRK05254.1-5"/>
    <property type="match status" value="1"/>
</dbReference>
<dbReference type="CDD" id="cd10027">
    <property type="entry name" value="UDG-F1-like"/>
    <property type="match status" value="1"/>
</dbReference>
<feature type="active site" description="Proton acceptor" evidence="9 10">
    <location>
        <position position="83"/>
    </location>
</feature>
<evidence type="ECO:0000256" key="8">
    <source>
        <dbReference type="ARBA" id="ARBA00023204"/>
    </source>
</evidence>
<keyword evidence="9" id="KW-0963">Cytoplasm</keyword>
<dbReference type="SUPFAM" id="SSF52141">
    <property type="entry name" value="Uracil-DNA glycosylase-like"/>
    <property type="match status" value="1"/>
</dbReference>
<evidence type="ECO:0000256" key="10">
    <source>
        <dbReference type="PROSITE-ProRule" id="PRU10072"/>
    </source>
</evidence>
<dbReference type="InterPro" id="IPR036895">
    <property type="entry name" value="Uracil-DNA_glycosylase-like_sf"/>
</dbReference>
<evidence type="ECO:0000256" key="9">
    <source>
        <dbReference type="HAMAP-Rule" id="MF_00148"/>
    </source>
</evidence>
<gene>
    <name evidence="9" type="primary">ung</name>
    <name evidence="13" type="ORF">C6570_01630</name>
</gene>
<evidence type="ECO:0000313" key="14">
    <source>
        <dbReference type="Proteomes" id="UP000239709"/>
    </source>
</evidence>
<dbReference type="SMART" id="SM00987">
    <property type="entry name" value="UreE_C"/>
    <property type="match status" value="1"/>
</dbReference>
<comment type="function">
    <text evidence="2 9 11">Excises uracil residues from the DNA which can arise as a result of misincorporation of dUMP residues by DNA polymerase or due to deamination of cytosine.</text>
</comment>
<dbReference type="HAMAP" id="MF_00148">
    <property type="entry name" value="UDG"/>
    <property type="match status" value="1"/>
</dbReference>
<keyword evidence="8 9" id="KW-0234">DNA repair</keyword>
<comment type="catalytic activity">
    <reaction evidence="1 9 11">
        <text>Hydrolyzes single-stranded DNA or mismatched double-stranded DNA and polynucleotides, releasing free uracil.</text>
        <dbReference type="EC" id="3.2.2.27"/>
    </reaction>
</comment>
<name>A0A2S0MBA0_9BURK</name>
<dbReference type="EC" id="3.2.2.27" evidence="4 9"/>
<dbReference type="InterPro" id="IPR018085">
    <property type="entry name" value="Ura-DNA_Glyclase_AS"/>
</dbReference>
<dbReference type="PANTHER" id="PTHR11264">
    <property type="entry name" value="URACIL-DNA GLYCOSYLASE"/>
    <property type="match status" value="1"/>
</dbReference>
<dbReference type="GO" id="GO:0005737">
    <property type="term" value="C:cytoplasm"/>
    <property type="evidence" value="ECO:0007669"/>
    <property type="project" value="UniProtKB-SubCell"/>
</dbReference>
<evidence type="ECO:0000256" key="7">
    <source>
        <dbReference type="ARBA" id="ARBA00022801"/>
    </source>
</evidence>
<protein>
    <recommendedName>
        <fullName evidence="5 9">Uracil-DNA glycosylase</fullName>
        <shortName evidence="9">UDG</shortName>
        <ecNumber evidence="4 9">3.2.2.27</ecNumber>
    </recommendedName>
</protein>
<dbReference type="Pfam" id="PF03167">
    <property type="entry name" value="UDG"/>
    <property type="match status" value="1"/>
</dbReference>
<evidence type="ECO:0000256" key="2">
    <source>
        <dbReference type="ARBA" id="ARBA00002631"/>
    </source>
</evidence>
<comment type="subcellular location">
    <subcellularLocation>
        <location evidence="9">Cytoplasm</location>
    </subcellularLocation>
</comment>
<keyword evidence="14" id="KW-1185">Reference proteome</keyword>
<dbReference type="NCBIfam" id="NF003591">
    <property type="entry name" value="PRK05254.1-4"/>
    <property type="match status" value="1"/>
</dbReference>
<dbReference type="KEGG" id="otk:C6570_01630"/>
<dbReference type="GO" id="GO:0097510">
    <property type="term" value="P:base-excision repair, AP site formation via deaminated base removal"/>
    <property type="evidence" value="ECO:0007669"/>
    <property type="project" value="TreeGrafter"/>
</dbReference>
<reference evidence="13 14" key="1">
    <citation type="submission" date="2018-03" db="EMBL/GenBank/DDBJ databases">
        <title>Genome sequencing of Ottowia sp.</title>
        <authorList>
            <person name="Kim S.-J."/>
            <person name="Heo J."/>
            <person name="Kwon S.-W."/>
        </authorList>
    </citation>
    <scope>NUCLEOTIDE SEQUENCE [LARGE SCALE GENOMIC DNA]</scope>
    <source>
        <strain evidence="13 14">KADR8-3</strain>
    </source>
</reference>
<evidence type="ECO:0000256" key="11">
    <source>
        <dbReference type="RuleBase" id="RU003780"/>
    </source>
</evidence>
<keyword evidence="7 9" id="KW-0378">Hydrolase</keyword>
<evidence type="ECO:0000256" key="5">
    <source>
        <dbReference type="ARBA" id="ARBA00018429"/>
    </source>
</evidence>
<dbReference type="NCBIfam" id="TIGR00628">
    <property type="entry name" value="ung"/>
    <property type="match status" value="1"/>
</dbReference>
<dbReference type="Gene3D" id="3.40.470.10">
    <property type="entry name" value="Uracil-DNA glycosylase-like domain"/>
    <property type="match status" value="1"/>
</dbReference>
<feature type="domain" description="Uracil-DNA glycosylase-like" evidence="12">
    <location>
        <begin position="68"/>
        <end position="252"/>
    </location>
</feature>
<dbReference type="NCBIfam" id="NF003588">
    <property type="entry name" value="PRK05254.1-1"/>
    <property type="match status" value="1"/>
</dbReference>
<dbReference type="InterPro" id="IPR002043">
    <property type="entry name" value="UDG_fam1"/>
</dbReference>
<dbReference type="PANTHER" id="PTHR11264:SF0">
    <property type="entry name" value="URACIL-DNA GLYCOSYLASE"/>
    <property type="match status" value="1"/>
</dbReference>
<evidence type="ECO:0000259" key="12">
    <source>
        <dbReference type="SMART" id="SM00986"/>
    </source>
</evidence>
<dbReference type="InterPro" id="IPR005122">
    <property type="entry name" value="Uracil-DNA_glycosylase-like"/>
</dbReference>
<evidence type="ECO:0000313" key="13">
    <source>
        <dbReference type="EMBL" id="AVO33096.1"/>
    </source>
</evidence>
<evidence type="ECO:0000256" key="3">
    <source>
        <dbReference type="ARBA" id="ARBA00008184"/>
    </source>
</evidence>
<dbReference type="RefSeq" id="WP_106701455.1">
    <property type="nucleotide sequence ID" value="NZ_CP027666.1"/>
</dbReference>
<dbReference type="GO" id="GO:0004844">
    <property type="term" value="F:uracil DNA N-glycosylase activity"/>
    <property type="evidence" value="ECO:0007669"/>
    <property type="project" value="UniProtKB-UniRule"/>
</dbReference>
<dbReference type="PROSITE" id="PS00130">
    <property type="entry name" value="U_DNA_GLYCOSYLASE"/>
    <property type="match status" value="1"/>
</dbReference>
<evidence type="ECO:0000256" key="4">
    <source>
        <dbReference type="ARBA" id="ARBA00012030"/>
    </source>
</evidence>
<keyword evidence="6 9" id="KW-0227">DNA damage</keyword>
<proteinExistence type="inferred from homology"/>
<comment type="similarity">
    <text evidence="3 9 11">Belongs to the uracil-DNA glycosylase (UDG) superfamily. UNG family.</text>
</comment>
<evidence type="ECO:0000256" key="1">
    <source>
        <dbReference type="ARBA" id="ARBA00001400"/>
    </source>
</evidence>
<dbReference type="EMBL" id="CP027666">
    <property type="protein sequence ID" value="AVO33096.1"/>
    <property type="molecule type" value="Genomic_DNA"/>
</dbReference>
<dbReference type="Proteomes" id="UP000239709">
    <property type="component" value="Chromosome"/>
</dbReference>